<keyword evidence="1" id="KW-1133">Transmembrane helix</keyword>
<sequence length="71" mass="8227">MHTEFSTSASLFLTNGIPLFVTAQTYTHVHLYFCVCIYYSISMITQIFDHSIYFLYTATALSFSMFKYPSI</sequence>
<protein>
    <submittedName>
        <fullName evidence="2">Uncharacterized protein</fullName>
    </submittedName>
</protein>
<dbReference type="EMBL" id="BK016196">
    <property type="protein sequence ID" value="DAG01658.1"/>
    <property type="molecule type" value="Genomic_DNA"/>
</dbReference>
<name>A0A8S5V4I0_9CAUD</name>
<reference evidence="2" key="1">
    <citation type="journal article" date="2021" name="Proc. Natl. Acad. Sci. U.S.A.">
        <title>A Catalog of Tens of Thousands of Viruses from Human Metagenomes Reveals Hidden Associations with Chronic Diseases.</title>
        <authorList>
            <person name="Tisza M.J."/>
            <person name="Buck C.B."/>
        </authorList>
    </citation>
    <scope>NUCLEOTIDE SEQUENCE</scope>
    <source>
        <strain evidence="2">Ct87j35</strain>
    </source>
</reference>
<accession>A0A8S5V4I0</accession>
<keyword evidence="1" id="KW-0812">Transmembrane</keyword>
<feature type="transmembrane region" description="Helical" evidence="1">
    <location>
        <begin position="20"/>
        <end position="41"/>
    </location>
</feature>
<keyword evidence="1" id="KW-0472">Membrane</keyword>
<evidence type="ECO:0000313" key="2">
    <source>
        <dbReference type="EMBL" id="DAG01658.1"/>
    </source>
</evidence>
<proteinExistence type="predicted"/>
<organism evidence="2">
    <name type="scientific">Siphoviridae sp. ct87j35</name>
    <dbReference type="NCBI Taxonomy" id="2825356"/>
    <lineage>
        <taxon>Viruses</taxon>
        <taxon>Duplodnaviria</taxon>
        <taxon>Heunggongvirae</taxon>
        <taxon>Uroviricota</taxon>
        <taxon>Caudoviricetes</taxon>
    </lineage>
</organism>
<evidence type="ECO:0000256" key="1">
    <source>
        <dbReference type="SAM" id="Phobius"/>
    </source>
</evidence>